<dbReference type="EMBL" id="GBXM01002075">
    <property type="protein sequence ID" value="JAI06503.1"/>
    <property type="molecule type" value="Transcribed_RNA"/>
</dbReference>
<reference evidence="1" key="2">
    <citation type="journal article" date="2015" name="Fish Shellfish Immunol.">
        <title>Early steps in the European eel (Anguilla anguilla)-Vibrio vulnificus interaction in the gills: Role of the RtxA13 toxin.</title>
        <authorList>
            <person name="Callol A."/>
            <person name="Pajuelo D."/>
            <person name="Ebbesson L."/>
            <person name="Teles M."/>
            <person name="MacKenzie S."/>
            <person name="Amaro C."/>
        </authorList>
    </citation>
    <scope>NUCLEOTIDE SEQUENCE</scope>
</reference>
<protein>
    <submittedName>
        <fullName evidence="1">Uncharacterized protein</fullName>
    </submittedName>
</protein>
<dbReference type="AlphaFoldDB" id="A0A0E9XUV4"/>
<reference evidence="1" key="1">
    <citation type="submission" date="2014-11" db="EMBL/GenBank/DDBJ databases">
        <authorList>
            <person name="Amaro Gonzalez C."/>
        </authorList>
    </citation>
    <scope>NUCLEOTIDE SEQUENCE</scope>
</reference>
<proteinExistence type="predicted"/>
<name>A0A0E9XUV4_ANGAN</name>
<accession>A0A0E9XUV4</accession>
<evidence type="ECO:0000313" key="1">
    <source>
        <dbReference type="EMBL" id="JAI06503.1"/>
    </source>
</evidence>
<organism evidence="1">
    <name type="scientific">Anguilla anguilla</name>
    <name type="common">European freshwater eel</name>
    <name type="synonym">Muraena anguilla</name>
    <dbReference type="NCBI Taxonomy" id="7936"/>
    <lineage>
        <taxon>Eukaryota</taxon>
        <taxon>Metazoa</taxon>
        <taxon>Chordata</taxon>
        <taxon>Craniata</taxon>
        <taxon>Vertebrata</taxon>
        <taxon>Euteleostomi</taxon>
        <taxon>Actinopterygii</taxon>
        <taxon>Neopterygii</taxon>
        <taxon>Teleostei</taxon>
        <taxon>Anguilliformes</taxon>
        <taxon>Anguillidae</taxon>
        <taxon>Anguilla</taxon>
    </lineage>
</organism>
<sequence length="51" mass="5868">MVFLVKNVLLVKFRKTSEISISSGGFKYTIFRENIAYLITFSSSVLNLYTQ</sequence>